<name>K2BW24_9BACT</name>
<dbReference type="SMART" id="SM01321">
    <property type="entry name" value="Y1_Tnp"/>
    <property type="match status" value="1"/>
</dbReference>
<dbReference type="Pfam" id="PF01797">
    <property type="entry name" value="Y1_Tnp"/>
    <property type="match status" value="1"/>
</dbReference>
<dbReference type="GO" id="GO:0006313">
    <property type="term" value="P:DNA transposition"/>
    <property type="evidence" value="ECO:0007669"/>
    <property type="project" value="InterPro"/>
</dbReference>
<dbReference type="GO" id="GO:0003677">
    <property type="term" value="F:DNA binding"/>
    <property type="evidence" value="ECO:0007669"/>
    <property type="project" value="InterPro"/>
</dbReference>
<proteinExistence type="predicted"/>
<organism evidence="2">
    <name type="scientific">uncultured bacterium</name>
    <name type="common">gcode 4</name>
    <dbReference type="NCBI Taxonomy" id="1234023"/>
    <lineage>
        <taxon>Bacteria</taxon>
        <taxon>environmental samples</taxon>
    </lineage>
</organism>
<evidence type="ECO:0000313" key="2">
    <source>
        <dbReference type="EMBL" id="EKD66464.1"/>
    </source>
</evidence>
<dbReference type="InterPro" id="IPR002686">
    <property type="entry name" value="Transposase_17"/>
</dbReference>
<evidence type="ECO:0000259" key="1">
    <source>
        <dbReference type="SMART" id="SM01321"/>
    </source>
</evidence>
<reference evidence="2" key="1">
    <citation type="journal article" date="2012" name="Science">
        <title>Fermentation, hydrogen, and sulfur metabolism in multiple uncultivated bacterial phyla.</title>
        <authorList>
            <person name="Wrighton K.C."/>
            <person name="Thomas B.C."/>
            <person name="Sharon I."/>
            <person name="Miller C.S."/>
            <person name="Castelle C.J."/>
            <person name="VerBerkmoes N.C."/>
            <person name="Wilkins M.J."/>
            <person name="Hettich R.L."/>
            <person name="Lipton M.S."/>
            <person name="Williams K.H."/>
            <person name="Long P.E."/>
            <person name="Banfield J.F."/>
        </authorList>
    </citation>
    <scope>NUCLEOTIDE SEQUENCE [LARGE SCALE GENOMIC DNA]</scope>
</reference>
<dbReference type="AlphaFoldDB" id="K2BW24"/>
<gene>
    <name evidence="2" type="ORF">ACD_49C00039G0001</name>
</gene>
<feature type="domain" description="Transposase IS200-like" evidence="1">
    <location>
        <begin position="9"/>
        <end position="130"/>
    </location>
</feature>
<dbReference type="PANTHER" id="PTHR34322:SF2">
    <property type="entry name" value="TRANSPOSASE IS200-LIKE DOMAIN-CONTAINING PROTEIN"/>
    <property type="match status" value="1"/>
</dbReference>
<dbReference type="PANTHER" id="PTHR34322">
    <property type="entry name" value="TRANSPOSASE, Y1_TNP DOMAIN-CONTAINING"/>
    <property type="match status" value="1"/>
</dbReference>
<protein>
    <recommendedName>
        <fullName evidence="1">Transposase IS200-like domain-containing protein</fullName>
    </recommendedName>
</protein>
<dbReference type="Gene3D" id="3.30.70.1290">
    <property type="entry name" value="Transposase IS200-like"/>
    <property type="match status" value="1"/>
</dbReference>
<dbReference type="GO" id="GO:0004803">
    <property type="term" value="F:transposase activity"/>
    <property type="evidence" value="ECO:0007669"/>
    <property type="project" value="InterPro"/>
</dbReference>
<dbReference type="InterPro" id="IPR036515">
    <property type="entry name" value="Transposase_17_sf"/>
</dbReference>
<accession>K2BW24</accession>
<sequence>MSNTRFEFIENTYYHIYNRWFQKQSIFKDKYDFERFYKYIIKEQKDFENIKLVSYCFLPNHFHFVIYNKETGLGLSDFMRKIQGSYAMYFKAKHKTETGLGMPVFEWRFKAKLIKDEQYLFQCLTYVNYNAVKHEIVKDINDYPRTSYHQIENKDKINKYKDLILDELEF</sequence>
<comment type="caution">
    <text evidence="2">The sequence shown here is derived from an EMBL/GenBank/DDBJ whole genome shotgun (WGS) entry which is preliminary data.</text>
</comment>
<dbReference type="EMBL" id="AMFJ01021625">
    <property type="protein sequence ID" value="EKD66464.1"/>
    <property type="molecule type" value="Genomic_DNA"/>
</dbReference>
<dbReference type="SUPFAM" id="SSF143422">
    <property type="entry name" value="Transposase IS200-like"/>
    <property type="match status" value="1"/>
</dbReference>